<organism evidence="1 2">
    <name type="scientific">Argiope bruennichi</name>
    <name type="common">Wasp spider</name>
    <name type="synonym">Aranea bruennichi</name>
    <dbReference type="NCBI Taxonomy" id="94029"/>
    <lineage>
        <taxon>Eukaryota</taxon>
        <taxon>Metazoa</taxon>
        <taxon>Ecdysozoa</taxon>
        <taxon>Arthropoda</taxon>
        <taxon>Chelicerata</taxon>
        <taxon>Arachnida</taxon>
        <taxon>Araneae</taxon>
        <taxon>Araneomorphae</taxon>
        <taxon>Entelegynae</taxon>
        <taxon>Araneoidea</taxon>
        <taxon>Araneidae</taxon>
        <taxon>Argiope</taxon>
    </lineage>
</organism>
<protein>
    <submittedName>
        <fullName evidence="1">Uncharacterized protein</fullName>
    </submittedName>
</protein>
<evidence type="ECO:0000313" key="1">
    <source>
        <dbReference type="EMBL" id="KAF8795762.1"/>
    </source>
</evidence>
<name>A0A8T0FYE3_ARGBR</name>
<dbReference type="AlphaFoldDB" id="A0A8T0FYE3"/>
<dbReference type="EMBL" id="JABXBU010000001">
    <property type="protein sequence ID" value="KAF8795762.1"/>
    <property type="molecule type" value="Genomic_DNA"/>
</dbReference>
<reference evidence="1" key="1">
    <citation type="journal article" date="2020" name="bioRxiv">
        <title>Chromosome-level reference genome of the European wasp spider Argiope bruennichi: a resource for studies on range expansion and evolutionary adaptation.</title>
        <authorList>
            <person name="Sheffer M.M."/>
            <person name="Hoppe A."/>
            <person name="Krehenwinkel H."/>
            <person name="Uhl G."/>
            <person name="Kuss A.W."/>
            <person name="Jensen L."/>
            <person name="Jensen C."/>
            <person name="Gillespie R.G."/>
            <person name="Hoff K.J."/>
            <person name="Prost S."/>
        </authorList>
    </citation>
    <scope>NUCLEOTIDE SEQUENCE</scope>
</reference>
<proteinExistence type="predicted"/>
<sequence>MCLRLCNRSEVIFEILQSARIRQKLCLGFCNWSEVMFGILQSVRSYVCDFATGQKLYLGFCSRAEVVFRILKSARSHVWDFAIGRNRSEIMFGTLQSVGIDQSTDLLELHQGLIR</sequence>
<comment type="caution">
    <text evidence="1">The sequence shown here is derived from an EMBL/GenBank/DDBJ whole genome shotgun (WGS) entry which is preliminary data.</text>
</comment>
<keyword evidence="2" id="KW-1185">Reference proteome</keyword>
<gene>
    <name evidence="1" type="ORF">HNY73_000224</name>
</gene>
<dbReference type="Proteomes" id="UP000807504">
    <property type="component" value="Unassembled WGS sequence"/>
</dbReference>
<reference evidence="1" key="2">
    <citation type="submission" date="2020-06" db="EMBL/GenBank/DDBJ databases">
        <authorList>
            <person name="Sheffer M."/>
        </authorList>
    </citation>
    <scope>NUCLEOTIDE SEQUENCE</scope>
</reference>
<evidence type="ECO:0000313" key="2">
    <source>
        <dbReference type="Proteomes" id="UP000807504"/>
    </source>
</evidence>
<accession>A0A8T0FYE3</accession>